<gene>
    <name evidence="1" type="ORF">PCOR1329_LOCUS74283</name>
</gene>
<reference evidence="1" key="1">
    <citation type="submission" date="2023-10" db="EMBL/GenBank/DDBJ databases">
        <authorList>
            <person name="Chen Y."/>
            <person name="Shah S."/>
            <person name="Dougan E. K."/>
            <person name="Thang M."/>
            <person name="Chan C."/>
        </authorList>
    </citation>
    <scope>NUCLEOTIDE SEQUENCE [LARGE SCALE GENOMIC DNA]</scope>
</reference>
<dbReference type="Proteomes" id="UP001189429">
    <property type="component" value="Unassembled WGS sequence"/>
</dbReference>
<name>A0ABN9X804_9DINO</name>
<keyword evidence="2" id="KW-1185">Reference proteome</keyword>
<organism evidence="1 2">
    <name type="scientific">Prorocentrum cordatum</name>
    <dbReference type="NCBI Taxonomy" id="2364126"/>
    <lineage>
        <taxon>Eukaryota</taxon>
        <taxon>Sar</taxon>
        <taxon>Alveolata</taxon>
        <taxon>Dinophyceae</taxon>
        <taxon>Prorocentrales</taxon>
        <taxon>Prorocentraceae</taxon>
        <taxon>Prorocentrum</taxon>
    </lineage>
</organism>
<feature type="non-terminal residue" evidence="1">
    <location>
        <position position="1"/>
    </location>
</feature>
<protein>
    <submittedName>
        <fullName evidence="1">Uncharacterized protein</fullName>
    </submittedName>
</protein>
<evidence type="ECO:0000313" key="1">
    <source>
        <dbReference type="EMBL" id="CAK0895571.1"/>
    </source>
</evidence>
<comment type="caution">
    <text evidence="1">The sequence shown here is derived from an EMBL/GenBank/DDBJ whole genome shotgun (WGS) entry which is preliminary data.</text>
</comment>
<evidence type="ECO:0000313" key="2">
    <source>
        <dbReference type="Proteomes" id="UP001189429"/>
    </source>
</evidence>
<accession>A0ABN9X804</accession>
<proteinExistence type="predicted"/>
<dbReference type="EMBL" id="CAUYUJ010020059">
    <property type="protein sequence ID" value="CAK0895571.1"/>
    <property type="molecule type" value="Genomic_DNA"/>
</dbReference>
<sequence length="439" mass="46471">GLARQFCSAHPAYGSLVPSAQFAMSACSAVEAKLAALLSSVSATVVKRPLREWLLKEAVVAAATACLAAPAAGAGIGGVPEACSACAVIDGYEDVLIKYGHDHKKATGEDIRRRLVDGGHRELAKEWVSLRNGRRACAHPHRELLDKIHGALSCAADPPTCCSTGASGGEGYHSDSASGSGDGLSGSLQELARVKQELALVKEEAFAHSQRADEAEGMLLVERARVAECQELLSSAEGRLQECQAVADSLCDELMATRAVAWGFSQELQHIEAKVVSDCITELIGEKKGGALPSFHEGSAVREVVSPADGEEVFAEASSGANQESEGEIEYAAKSSGLSFGVGAEKISSCFSSPGPAPLDEDMMCLRAKRMVEVLNTREFAFNPIDDEAVSALAGFGDYWASQLVEEMIAMKAKIRNPSGFIKVRRMPCRTWATSLVIR</sequence>